<dbReference type="EMBL" id="JACHON010000025">
    <property type="protein sequence ID" value="MBB6514205.1"/>
    <property type="molecule type" value="Genomic_DNA"/>
</dbReference>
<protein>
    <submittedName>
        <fullName evidence="2">DNA-binding PadR family transcriptional regulator</fullName>
    </submittedName>
</protein>
<dbReference type="InterPro" id="IPR036388">
    <property type="entry name" value="WH-like_DNA-bd_sf"/>
</dbReference>
<comment type="caution">
    <text evidence="2">The sequence shown here is derived from an EMBL/GenBank/DDBJ whole genome shotgun (WGS) entry which is preliminary data.</text>
</comment>
<dbReference type="AlphaFoldDB" id="A0A841RSM6"/>
<feature type="domain" description="Transcription regulator PadR N-terminal" evidence="1">
    <location>
        <begin position="23"/>
        <end position="91"/>
    </location>
</feature>
<dbReference type="PANTHER" id="PTHR33169:SF14">
    <property type="entry name" value="TRANSCRIPTIONAL REGULATOR RV3488"/>
    <property type="match status" value="1"/>
</dbReference>
<keyword evidence="2" id="KW-0238">DNA-binding</keyword>
<keyword evidence="3" id="KW-1185">Reference proteome</keyword>
<dbReference type="GO" id="GO:0003677">
    <property type="term" value="F:DNA binding"/>
    <property type="evidence" value="ECO:0007669"/>
    <property type="project" value="UniProtKB-KW"/>
</dbReference>
<accession>A0A841RSM6</accession>
<gene>
    <name evidence="2" type="ORF">GGQ92_003027</name>
</gene>
<sequence length="117" mass="13349">MKKGNDDVLNGITQEMRRGTITLAVLSQLQEPQYGYSLIVLMNEKGFEIEANTLYPLLRRLEKQGVLESSWDTDGTKPRKYYKLSEFGLDAYSRLTAAWKNLNSSINILIDEEGDND</sequence>
<organism evidence="2 3">
    <name type="scientific">Gracilibacillus halotolerans</name>
    <dbReference type="NCBI Taxonomy" id="74386"/>
    <lineage>
        <taxon>Bacteria</taxon>
        <taxon>Bacillati</taxon>
        <taxon>Bacillota</taxon>
        <taxon>Bacilli</taxon>
        <taxon>Bacillales</taxon>
        <taxon>Bacillaceae</taxon>
        <taxon>Gracilibacillus</taxon>
    </lineage>
</organism>
<dbReference type="InterPro" id="IPR005149">
    <property type="entry name" value="Tscrpt_reg_PadR_N"/>
</dbReference>
<proteinExistence type="predicted"/>
<evidence type="ECO:0000259" key="1">
    <source>
        <dbReference type="Pfam" id="PF03551"/>
    </source>
</evidence>
<dbReference type="Pfam" id="PF03551">
    <property type="entry name" value="PadR"/>
    <property type="match status" value="1"/>
</dbReference>
<dbReference type="Gene3D" id="1.10.10.10">
    <property type="entry name" value="Winged helix-like DNA-binding domain superfamily/Winged helix DNA-binding domain"/>
    <property type="match status" value="1"/>
</dbReference>
<dbReference type="SUPFAM" id="SSF46785">
    <property type="entry name" value="Winged helix' DNA-binding domain"/>
    <property type="match status" value="1"/>
</dbReference>
<reference evidence="2 3" key="1">
    <citation type="submission" date="2020-08" db="EMBL/GenBank/DDBJ databases">
        <title>Genomic Encyclopedia of Type Strains, Phase IV (KMG-IV): sequencing the most valuable type-strain genomes for metagenomic binning, comparative biology and taxonomic classification.</title>
        <authorList>
            <person name="Goeker M."/>
        </authorList>
    </citation>
    <scope>NUCLEOTIDE SEQUENCE [LARGE SCALE GENOMIC DNA]</scope>
    <source>
        <strain evidence="2 3">DSM 11805</strain>
    </source>
</reference>
<dbReference type="InterPro" id="IPR036390">
    <property type="entry name" value="WH_DNA-bd_sf"/>
</dbReference>
<evidence type="ECO:0000313" key="3">
    <source>
        <dbReference type="Proteomes" id="UP000572212"/>
    </source>
</evidence>
<dbReference type="InterPro" id="IPR052509">
    <property type="entry name" value="Metal_resp_DNA-bind_regulator"/>
</dbReference>
<dbReference type="Proteomes" id="UP000572212">
    <property type="component" value="Unassembled WGS sequence"/>
</dbReference>
<evidence type="ECO:0000313" key="2">
    <source>
        <dbReference type="EMBL" id="MBB6514205.1"/>
    </source>
</evidence>
<name>A0A841RSM6_9BACI</name>
<dbReference type="PANTHER" id="PTHR33169">
    <property type="entry name" value="PADR-FAMILY TRANSCRIPTIONAL REGULATOR"/>
    <property type="match status" value="1"/>
</dbReference>